<dbReference type="Gene3D" id="3.40.50.720">
    <property type="entry name" value="NAD(P)-binding Rossmann-like Domain"/>
    <property type="match status" value="1"/>
</dbReference>
<dbReference type="GO" id="GO:0008270">
    <property type="term" value="F:zinc ion binding"/>
    <property type="evidence" value="ECO:0007669"/>
    <property type="project" value="InterPro"/>
</dbReference>
<dbReference type="InterPro" id="IPR011032">
    <property type="entry name" value="GroES-like_sf"/>
</dbReference>
<comment type="cofactor">
    <cofactor evidence="1 6">
        <name>Zn(2+)</name>
        <dbReference type="ChEBI" id="CHEBI:29105"/>
    </cofactor>
</comment>
<evidence type="ECO:0000256" key="2">
    <source>
        <dbReference type="ARBA" id="ARBA00008072"/>
    </source>
</evidence>
<dbReference type="SUPFAM" id="SSF50129">
    <property type="entry name" value="GroES-like"/>
    <property type="match status" value="1"/>
</dbReference>
<feature type="domain" description="Enoyl reductase (ER)" evidence="7">
    <location>
        <begin position="8"/>
        <end position="362"/>
    </location>
</feature>
<dbReference type="Gene3D" id="3.90.180.10">
    <property type="entry name" value="Medium-chain alcohol dehydrogenases, catalytic domain"/>
    <property type="match status" value="1"/>
</dbReference>
<proteinExistence type="inferred from homology"/>
<keyword evidence="3 6" id="KW-0479">Metal-binding</keyword>
<accession>A0A318RC18</accession>
<evidence type="ECO:0000259" key="7">
    <source>
        <dbReference type="SMART" id="SM00829"/>
    </source>
</evidence>
<dbReference type="Pfam" id="PF08240">
    <property type="entry name" value="ADH_N"/>
    <property type="match status" value="1"/>
</dbReference>
<evidence type="ECO:0000256" key="3">
    <source>
        <dbReference type="ARBA" id="ARBA00022723"/>
    </source>
</evidence>
<evidence type="ECO:0000313" key="9">
    <source>
        <dbReference type="Proteomes" id="UP000247591"/>
    </source>
</evidence>
<dbReference type="RefSeq" id="WP_110472326.1">
    <property type="nucleotide sequence ID" value="NZ_QJSP01000020.1"/>
</dbReference>
<protein>
    <submittedName>
        <fullName evidence="8">S-(Hydroxymethyl)glutathione dehydrogenase/alcohol dehydrogenase</fullName>
    </submittedName>
</protein>
<dbReference type="PANTHER" id="PTHR43350:SF2">
    <property type="entry name" value="GROES-LIKE ZINC-BINDING ALCOHOL DEHYDROGENASE FAMILY PROTEIN"/>
    <property type="match status" value="1"/>
</dbReference>
<evidence type="ECO:0000256" key="5">
    <source>
        <dbReference type="ARBA" id="ARBA00023002"/>
    </source>
</evidence>
<dbReference type="PROSITE" id="PS00059">
    <property type="entry name" value="ADH_ZINC"/>
    <property type="match status" value="1"/>
</dbReference>
<evidence type="ECO:0000256" key="1">
    <source>
        <dbReference type="ARBA" id="ARBA00001947"/>
    </source>
</evidence>
<dbReference type="PANTHER" id="PTHR43350">
    <property type="entry name" value="NAD-DEPENDENT ALCOHOL DEHYDROGENASE"/>
    <property type="match status" value="1"/>
</dbReference>
<gene>
    <name evidence="8" type="ORF">DFR67_12085</name>
</gene>
<keyword evidence="5" id="KW-0560">Oxidoreductase</keyword>
<organism evidence="8 9">
    <name type="scientific">Williamsia limnetica</name>
    <dbReference type="NCBI Taxonomy" id="882452"/>
    <lineage>
        <taxon>Bacteria</taxon>
        <taxon>Bacillati</taxon>
        <taxon>Actinomycetota</taxon>
        <taxon>Actinomycetes</taxon>
        <taxon>Mycobacteriales</taxon>
        <taxon>Nocardiaceae</taxon>
        <taxon>Williamsia</taxon>
    </lineage>
</organism>
<reference evidence="8 9" key="1">
    <citation type="submission" date="2018-06" db="EMBL/GenBank/DDBJ databases">
        <title>Genomic Encyclopedia of Type Strains, Phase IV (KMG-IV): sequencing the most valuable type-strain genomes for metagenomic binning, comparative biology and taxonomic classification.</title>
        <authorList>
            <person name="Goeker M."/>
        </authorList>
    </citation>
    <scope>NUCLEOTIDE SEQUENCE [LARGE SCALE GENOMIC DNA]</scope>
    <source>
        <strain evidence="8 9">DSM 45521</strain>
    </source>
</reference>
<sequence>MKAAVFDGNSPSLTIEDIPRPEPRRGEILLKVTACGVCHTDLHVLKSEVKFPVPAVLGHEVSGVVEQTGEGVDNVAVGDRVVCSFIMPCGDCRHCVSGKEDLCEKFFAHNRLNGTLYDGETRLGREDGTPLAMYSMGGLAEYCVVPASDAFKVPEGVGLGEVSILGCSSFTALGAINNADLVLGDRIAVIAAGGVGSSIVQFAAASGVSQIIAIDIDDEKLKAVAALGATHTINSRDTDVVAEVKALTDGHGVDVAFEALGNKHTFATALDVLDDGGRAVVVGIAPAGSVGEIDLARLVRRKLEIHGSYGAKARTDMPALLRLVSAGIVEPERVITRRYTLDQVDEAYQALARGEIIGRAIIEMEPSE</sequence>
<dbReference type="InterPro" id="IPR020843">
    <property type="entry name" value="ER"/>
</dbReference>
<dbReference type="Pfam" id="PF00107">
    <property type="entry name" value="ADH_zinc_N"/>
    <property type="match status" value="1"/>
</dbReference>
<dbReference type="InterPro" id="IPR013149">
    <property type="entry name" value="ADH-like_C"/>
</dbReference>
<dbReference type="InterPro" id="IPR036291">
    <property type="entry name" value="NAD(P)-bd_dom_sf"/>
</dbReference>
<dbReference type="EMBL" id="QJSP01000020">
    <property type="protein sequence ID" value="PYE12806.1"/>
    <property type="molecule type" value="Genomic_DNA"/>
</dbReference>
<name>A0A318RC18_WILLI</name>
<keyword evidence="9" id="KW-1185">Reference proteome</keyword>
<dbReference type="InterPro" id="IPR013154">
    <property type="entry name" value="ADH-like_N"/>
</dbReference>
<keyword evidence="4 6" id="KW-0862">Zinc</keyword>
<evidence type="ECO:0000256" key="6">
    <source>
        <dbReference type="RuleBase" id="RU361277"/>
    </source>
</evidence>
<dbReference type="GO" id="GO:0016491">
    <property type="term" value="F:oxidoreductase activity"/>
    <property type="evidence" value="ECO:0007669"/>
    <property type="project" value="UniProtKB-KW"/>
</dbReference>
<dbReference type="Proteomes" id="UP000247591">
    <property type="component" value="Unassembled WGS sequence"/>
</dbReference>
<dbReference type="InterPro" id="IPR002328">
    <property type="entry name" value="ADH_Zn_CS"/>
</dbReference>
<dbReference type="SMART" id="SM00829">
    <property type="entry name" value="PKS_ER"/>
    <property type="match status" value="1"/>
</dbReference>
<comment type="caution">
    <text evidence="8">The sequence shown here is derived from an EMBL/GenBank/DDBJ whole genome shotgun (WGS) entry which is preliminary data.</text>
</comment>
<evidence type="ECO:0000313" key="8">
    <source>
        <dbReference type="EMBL" id="PYE12806.1"/>
    </source>
</evidence>
<dbReference type="SUPFAM" id="SSF51735">
    <property type="entry name" value="NAD(P)-binding Rossmann-fold domains"/>
    <property type="match status" value="1"/>
</dbReference>
<evidence type="ECO:0000256" key="4">
    <source>
        <dbReference type="ARBA" id="ARBA00022833"/>
    </source>
</evidence>
<dbReference type="OrthoDB" id="334894at2"/>
<dbReference type="AlphaFoldDB" id="A0A318RC18"/>
<comment type="similarity">
    <text evidence="2 6">Belongs to the zinc-containing alcohol dehydrogenase family.</text>
</comment>